<dbReference type="OrthoDB" id="3766879at2"/>
<dbReference type="GO" id="GO:0046872">
    <property type="term" value="F:metal ion binding"/>
    <property type="evidence" value="ECO:0007669"/>
    <property type="project" value="UniProtKB-KW"/>
</dbReference>
<evidence type="ECO:0000313" key="17">
    <source>
        <dbReference type="Proteomes" id="UP000184211"/>
    </source>
</evidence>
<dbReference type="InterPro" id="IPR036663">
    <property type="entry name" value="Fumarylacetoacetase_C_sf"/>
</dbReference>
<keyword evidence="17" id="KW-1185">Reference proteome</keyword>
<dbReference type="PANTHER" id="PTHR43069:SF2">
    <property type="entry name" value="FUMARYLACETOACETASE"/>
    <property type="match status" value="1"/>
</dbReference>
<dbReference type="InterPro" id="IPR005959">
    <property type="entry name" value="Fumarylacetoacetase"/>
</dbReference>
<sequence length="419" mass="44552">MTLLKSWVASANSATTDFPLNNLPYGVFSTDGGAARCGVAIGDQILDLTALEAAGKLPLDGGPLLQNGAWNDVMAAGPAVWAALRSELQAALAEGAAGQADLATHLVAQEDATMHMPFVVAEYTDFYAGKNHAFNVGTMFRGPENALPPNWLSIPIGYNGRASSVVVSGTDVVRPNGQLKGPNDELPRFGPCARFDIELEMGAIVGQPSDGMISVQQADDNIFGYVLLNDWSARDIQAWEYQPLGPFQAKATATSISPWIVTRAALEPFRTSTPERERPLLPYLKEPGPMLYDIDLEVGLTPEGGSESIIARTNYNEMYYSAAQQLCHHTTSGCSMRVGDLLGSGTISGPEKENRGSLLELSWGGKEPLTLDTGESRSFIEDGDTLTLRGAASGDGFKVGFGEVTGKILPAPAIPDFAK</sequence>
<dbReference type="InterPro" id="IPR011234">
    <property type="entry name" value="Fumarylacetoacetase-like_C"/>
</dbReference>
<proteinExistence type="predicted"/>
<dbReference type="InterPro" id="IPR036462">
    <property type="entry name" value="Fumarylacetoacetase_N_sf"/>
</dbReference>
<feature type="binding site" evidence="12">
    <location>
        <position position="241"/>
    </location>
    <ligand>
        <name>substrate</name>
    </ligand>
</feature>
<accession>A0A1M5VXP6</accession>
<evidence type="ECO:0000256" key="2">
    <source>
        <dbReference type="ARBA" id="ARBA00001946"/>
    </source>
</evidence>
<evidence type="ECO:0000256" key="3">
    <source>
        <dbReference type="ARBA" id="ARBA00004782"/>
    </source>
</evidence>
<feature type="binding site" evidence="12">
    <location>
        <position position="141"/>
    </location>
    <ligand>
        <name>substrate</name>
    </ligand>
</feature>
<dbReference type="STRING" id="870908.SAMN04488044_3308"/>
<evidence type="ECO:0000259" key="15">
    <source>
        <dbReference type="Pfam" id="PF09298"/>
    </source>
</evidence>
<dbReference type="UniPathway" id="UPA00139">
    <property type="reaction ID" value="UER00341"/>
</dbReference>
<dbReference type="EMBL" id="FQWM01000009">
    <property type="protein sequence ID" value="SHH79977.1"/>
    <property type="molecule type" value="Genomic_DNA"/>
</dbReference>
<keyword evidence="5 13" id="KW-0479">Metal-binding</keyword>
<evidence type="ECO:0000256" key="8">
    <source>
        <dbReference type="ARBA" id="ARBA00022842"/>
    </source>
</evidence>
<reference evidence="17" key="1">
    <citation type="submission" date="2016-11" db="EMBL/GenBank/DDBJ databases">
        <authorList>
            <person name="Varghese N."/>
            <person name="Submissions S."/>
        </authorList>
    </citation>
    <scope>NUCLEOTIDE SEQUENCE [LARGE SCALE GENOMIC DNA]</scope>
    <source>
        <strain evidence="17">DSM 28223</strain>
    </source>
</reference>
<feature type="active site" description="Proton acceptor" evidence="11">
    <location>
        <position position="132"/>
    </location>
</feature>
<dbReference type="SUPFAM" id="SSF63433">
    <property type="entry name" value="Fumarylacetoacetate hydrolase, FAH, N-terminal domain"/>
    <property type="match status" value="1"/>
</dbReference>
<dbReference type="RefSeq" id="WP_072794135.1">
    <property type="nucleotide sequence ID" value="NZ_FQWM01000009.1"/>
</dbReference>
<keyword evidence="6 16" id="KW-0378">Hydrolase</keyword>
<evidence type="ECO:0000256" key="12">
    <source>
        <dbReference type="PIRSR" id="PIRSR605959-2"/>
    </source>
</evidence>
<feature type="binding site" evidence="13">
    <location>
        <position position="230"/>
    </location>
    <ligand>
        <name>Ca(2+)</name>
        <dbReference type="ChEBI" id="CHEBI:29108"/>
    </ligand>
</feature>
<keyword evidence="10" id="KW-0585">Phenylalanine catabolism</keyword>
<dbReference type="GO" id="GO:0004334">
    <property type="term" value="F:fumarylacetoacetase activity"/>
    <property type="evidence" value="ECO:0007669"/>
    <property type="project" value="UniProtKB-EC"/>
</dbReference>
<dbReference type="PANTHER" id="PTHR43069">
    <property type="entry name" value="FUMARYLACETOACETASE"/>
    <property type="match status" value="1"/>
</dbReference>
<evidence type="ECO:0000256" key="5">
    <source>
        <dbReference type="ARBA" id="ARBA00022723"/>
    </source>
</evidence>
<dbReference type="InterPro" id="IPR015377">
    <property type="entry name" value="Fumarylacetoacetase_N"/>
</dbReference>
<dbReference type="GO" id="GO:1902000">
    <property type="term" value="P:homogentisate catabolic process"/>
    <property type="evidence" value="ECO:0007669"/>
    <property type="project" value="TreeGrafter"/>
</dbReference>
<dbReference type="Gene3D" id="3.90.850.10">
    <property type="entry name" value="Fumarylacetoacetase-like, C-terminal domain"/>
    <property type="match status" value="1"/>
</dbReference>
<feature type="binding site" evidence="12">
    <location>
        <position position="346"/>
    </location>
    <ligand>
        <name>substrate</name>
    </ligand>
</feature>
<keyword evidence="9" id="KW-0828">Tyrosine catabolism</keyword>
<dbReference type="SUPFAM" id="SSF56529">
    <property type="entry name" value="FAH"/>
    <property type="match status" value="1"/>
</dbReference>
<evidence type="ECO:0000256" key="9">
    <source>
        <dbReference type="ARBA" id="ARBA00022878"/>
    </source>
</evidence>
<gene>
    <name evidence="16" type="ORF">SAMN04488044_3308</name>
</gene>
<feature type="binding site" evidence="12">
    <location>
        <position position="127"/>
    </location>
    <ligand>
        <name>substrate</name>
    </ligand>
</feature>
<comment type="cofactor">
    <cofactor evidence="1 13">
        <name>Ca(2+)</name>
        <dbReference type="ChEBI" id="CHEBI:29108"/>
    </cofactor>
</comment>
<evidence type="ECO:0000256" key="4">
    <source>
        <dbReference type="ARBA" id="ARBA00012094"/>
    </source>
</evidence>
<feature type="binding site" evidence="13">
    <location>
        <position position="200"/>
    </location>
    <ligand>
        <name>Ca(2+)</name>
        <dbReference type="ChEBI" id="CHEBI:29108"/>
    </ligand>
</feature>
<feature type="binding site" evidence="13">
    <location>
        <position position="230"/>
    </location>
    <ligand>
        <name>Mg(2+)</name>
        <dbReference type="ChEBI" id="CHEBI:18420"/>
    </ligand>
</feature>
<feature type="binding site" evidence="13">
    <location>
        <position position="125"/>
    </location>
    <ligand>
        <name>Ca(2+)</name>
        <dbReference type="ChEBI" id="CHEBI:29108"/>
    </ligand>
</feature>
<feature type="binding site" evidence="13">
    <location>
        <position position="198"/>
    </location>
    <ligand>
        <name>Ca(2+)</name>
        <dbReference type="ChEBI" id="CHEBI:29108"/>
    </ligand>
</feature>
<dbReference type="GO" id="GO:0006572">
    <property type="term" value="P:L-tyrosine catabolic process"/>
    <property type="evidence" value="ECO:0007669"/>
    <property type="project" value="UniProtKB-KW"/>
</dbReference>
<keyword evidence="8 13" id="KW-0460">Magnesium</keyword>
<dbReference type="Pfam" id="PF01557">
    <property type="entry name" value="FAA_hydrolase"/>
    <property type="match status" value="1"/>
</dbReference>
<protein>
    <recommendedName>
        <fullName evidence="4">fumarylacetoacetase</fullName>
        <ecNumber evidence="4">3.7.1.2</ecNumber>
    </recommendedName>
</protein>
<evidence type="ECO:0000256" key="6">
    <source>
        <dbReference type="ARBA" id="ARBA00022801"/>
    </source>
</evidence>
<feature type="binding site" evidence="12">
    <location>
        <position position="237"/>
    </location>
    <ligand>
        <name>substrate</name>
    </ligand>
</feature>
<feature type="binding site" evidence="13">
    <location>
        <position position="254"/>
    </location>
    <ligand>
        <name>Mg(2+)</name>
        <dbReference type="ChEBI" id="CHEBI:18420"/>
    </ligand>
</feature>
<feature type="domain" description="Fumarylacetoacetase N-terminal" evidence="15">
    <location>
        <begin position="21"/>
        <end position="117"/>
    </location>
</feature>
<organism evidence="16 17">
    <name type="scientific">Cognatishimia maritima</name>
    <dbReference type="NCBI Taxonomy" id="870908"/>
    <lineage>
        <taxon>Bacteria</taxon>
        <taxon>Pseudomonadati</taxon>
        <taxon>Pseudomonadota</taxon>
        <taxon>Alphaproteobacteria</taxon>
        <taxon>Rhodobacterales</taxon>
        <taxon>Paracoccaceae</taxon>
        <taxon>Cognatishimia</taxon>
    </lineage>
</organism>
<feature type="binding site" evidence="13">
    <location>
        <position position="250"/>
    </location>
    <ligand>
        <name>Mg(2+)</name>
        <dbReference type="ChEBI" id="CHEBI:18420"/>
    </ligand>
</feature>
<evidence type="ECO:0000256" key="11">
    <source>
        <dbReference type="PIRSR" id="PIRSR605959-1"/>
    </source>
</evidence>
<comment type="cofactor">
    <cofactor evidence="2 13">
        <name>Mg(2+)</name>
        <dbReference type="ChEBI" id="CHEBI:18420"/>
    </cofactor>
</comment>
<comment type="pathway">
    <text evidence="3">Amino-acid degradation; L-phenylalanine degradation; acetoacetate and fumarate from L-phenylalanine: step 6/6.</text>
</comment>
<feature type="domain" description="Fumarylacetoacetase-like C-terminal" evidence="14">
    <location>
        <begin position="124"/>
        <end position="390"/>
    </location>
</feature>
<evidence type="ECO:0000256" key="13">
    <source>
        <dbReference type="PIRSR" id="PIRSR605959-3"/>
    </source>
</evidence>
<evidence type="ECO:0000259" key="14">
    <source>
        <dbReference type="Pfam" id="PF01557"/>
    </source>
</evidence>
<dbReference type="Pfam" id="PF09298">
    <property type="entry name" value="FAA_hydrolase_N"/>
    <property type="match status" value="1"/>
</dbReference>
<keyword evidence="7 13" id="KW-0106">Calcium</keyword>
<dbReference type="Gene3D" id="2.30.30.230">
    <property type="entry name" value="Fumarylacetoacetase, N-terminal domain"/>
    <property type="match status" value="1"/>
</dbReference>
<dbReference type="Proteomes" id="UP000184211">
    <property type="component" value="Unassembled WGS sequence"/>
</dbReference>
<dbReference type="GO" id="GO:0006559">
    <property type="term" value="P:L-phenylalanine catabolic process"/>
    <property type="evidence" value="ECO:0007669"/>
    <property type="project" value="UniProtKB-UniPathway"/>
</dbReference>
<dbReference type="AlphaFoldDB" id="A0A1M5VXP6"/>
<evidence type="ECO:0000256" key="10">
    <source>
        <dbReference type="ARBA" id="ARBA00023232"/>
    </source>
</evidence>
<dbReference type="NCBIfam" id="TIGR01266">
    <property type="entry name" value="fum_ac_acetase"/>
    <property type="match status" value="1"/>
</dbReference>
<evidence type="ECO:0000313" key="16">
    <source>
        <dbReference type="EMBL" id="SHH79977.1"/>
    </source>
</evidence>
<dbReference type="EC" id="3.7.1.2" evidence="4"/>
<evidence type="ECO:0000256" key="7">
    <source>
        <dbReference type="ARBA" id="ARBA00022837"/>
    </source>
</evidence>
<name>A0A1M5VXP6_9RHOB</name>
<evidence type="ECO:0000256" key="1">
    <source>
        <dbReference type="ARBA" id="ARBA00001913"/>
    </source>
</evidence>